<comment type="caution">
    <text evidence="1">The sequence shown here is derived from an EMBL/GenBank/DDBJ whole genome shotgun (WGS) entry which is preliminary data.</text>
</comment>
<evidence type="ECO:0000313" key="2">
    <source>
        <dbReference type="Proteomes" id="UP000321776"/>
    </source>
</evidence>
<gene>
    <name evidence="1" type="ORF">FRZ40_03475</name>
</gene>
<reference evidence="1 2" key="1">
    <citation type="journal article" date="2018" name="Int. J. Syst. Evol. Microbiol.">
        <title>Paraburkholderia azotifigens sp. nov., a nitrogen-fixing bacterium isolated from paddy soil.</title>
        <authorList>
            <person name="Choi G.M."/>
            <person name="Im W.T."/>
        </authorList>
    </citation>
    <scope>NUCLEOTIDE SEQUENCE [LARGE SCALE GENOMIC DNA]</scope>
    <source>
        <strain evidence="1 2">NF 2-5-3</strain>
    </source>
</reference>
<proteinExistence type="predicted"/>
<dbReference type="Gene3D" id="2.40.50.140">
    <property type="entry name" value="Nucleic acid-binding proteins"/>
    <property type="match status" value="1"/>
</dbReference>
<dbReference type="Proteomes" id="UP000321776">
    <property type="component" value="Unassembled WGS sequence"/>
</dbReference>
<organism evidence="1 2">
    <name type="scientific">Paraburkholderia azotifigens</name>
    <dbReference type="NCBI Taxonomy" id="2057004"/>
    <lineage>
        <taxon>Bacteria</taxon>
        <taxon>Pseudomonadati</taxon>
        <taxon>Pseudomonadota</taxon>
        <taxon>Betaproteobacteria</taxon>
        <taxon>Burkholderiales</taxon>
        <taxon>Burkholderiaceae</taxon>
        <taxon>Paraburkholderia</taxon>
    </lineage>
</organism>
<dbReference type="EMBL" id="VOQS01000001">
    <property type="protein sequence ID" value="TXC86717.1"/>
    <property type="molecule type" value="Genomic_DNA"/>
</dbReference>
<protein>
    <submittedName>
        <fullName evidence="1">Uncharacterized protein</fullName>
    </submittedName>
</protein>
<dbReference type="InterPro" id="IPR012340">
    <property type="entry name" value="NA-bd_OB-fold"/>
</dbReference>
<dbReference type="SUPFAM" id="SSF50249">
    <property type="entry name" value="Nucleic acid-binding proteins"/>
    <property type="match status" value="1"/>
</dbReference>
<accession>A0A5C6VNE7</accession>
<evidence type="ECO:0000313" key="1">
    <source>
        <dbReference type="EMBL" id="TXC86717.1"/>
    </source>
</evidence>
<name>A0A5C6VNE7_9BURK</name>
<dbReference type="AlphaFoldDB" id="A0A5C6VNE7"/>
<sequence>MATGIVKRFDDAKGFGFLTPDGDKEDLLAGVRLHQLSEDGNTGAVFTYARRED</sequence>